<evidence type="ECO:0000256" key="1">
    <source>
        <dbReference type="ARBA" id="ARBA00004167"/>
    </source>
</evidence>
<reference evidence="8 9" key="1">
    <citation type="submission" date="2018-10" db="EMBL/GenBank/DDBJ databases">
        <title>Genome assembly for a Yunnan-Guizhou Plateau 3E fish, Anabarilius grahami (Regan), and its evolutionary and genetic applications.</title>
        <authorList>
            <person name="Jiang W."/>
        </authorList>
    </citation>
    <scope>NUCLEOTIDE SEQUENCE [LARGE SCALE GENOMIC DNA]</scope>
    <source>
        <strain evidence="8">AG-KIZ</strain>
        <tissue evidence="8">Muscle</tissue>
    </source>
</reference>
<dbReference type="PROSITE" id="PS50041">
    <property type="entry name" value="C_TYPE_LECTIN_2"/>
    <property type="match status" value="1"/>
</dbReference>
<feature type="domain" description="C-type lectin" evidence="6">
    <location>
        <begin position="1"/>
        <end position="65"/>
    </location>
</feature>
<dbReference type="Gene3D" id="3.10.100.10">
    <property type="entry name" value="Mannose-Binding Protein A, subunit A"/>
    <property type="match status" value="1"/>
</dbReference>
<dbReference type="GO" id="GO:0030246">
    <property type="term" value="F:carbohydrate binding"/>
    <property type="evidence" value="ECO:0007669"/>
    <property type="project" value="UniProtKB-KW"/>
</dbReference>
<dbReference type="Proteomes" id="UP000281406">
    <property type="component" value="Unassembled WGS sequence"/>
</dbReference>
<feature type="domain" description="Ig-like" evidence="7">
    <location>
        <begin position="68"/>
        <end position="155"/>
    </location>
</feature>
<dbReference type="GO" id="GO:0007155">
    <property type="term" value="P:cell adhesion"/>
    <property type="evidence" value="ECO:0007669"/>
    <property type="project" value="TreeGrafter"/>
</dbReference>
<dbReference type="InterPro" id="IPR007110">
    <property type="entry name" value="Ig-like_dom"/>
</dbReference>
<dbReference type="InterPro" id="IPR016187">
    <property type="entry name" value="CTDL_fold"/>
</dbReference>
<evidence type="ECO:0000256" key="3">
    <source>
        <dbReference type="ARBA" id="ARBA00022989"/>
    </source>
</evidence>
<sequence length="240" mass="27004">MEKNFLLSLLPSSSTQSWVGAHDAVQEGQWLWSDGTAFLYTNWCSGEPNNAQSENCLEINLSKLNQKPNINVPQLTVGKKAEISCKVPEDCLNPSADIVWTGIEPDEIRRGSYGVPGWEKSSSIMTFHPEPEHHNTKLTCTIIFQKSIRTESTVILKVRHAPKILNSSRCLVWGDELTCIHPGGPGPSRAEAQKQVQRSSVAARAPPPPRSKSQKRRDTRNRRPDLREVIDNRRQNKPHR</sequence>
<evidence type="ECO:0000256" key="2">
    <source>
        <dbReference type="ARBA" id="ARBA00022692"/>
    </source>
</evidence>
<evidence type="ECO:0000259" key="7">
    <source>
        <dbReference type="PROSITE" id="PS50835"/>
    </source>
</evidence>
<name>A0A3N0YG43_ANAGA</name>
<dbReference type="GO" id="GO:0005886">
    <property type="term" value="C:plasma membrane"/>
    <property type="evidence" value="ECO:0007669"/>
    <property type="project" value="TreeGrafter"/>
</dbReference>
<accession>A0A3N0YG43</accession>
<dbReference type="InterPro" id="IPR016186">
    <property type="entry name" value="C-type_lectin-like/link_sf"/>
</dbReference>
<keyword evidence="2" id="KW-0812">Transmembrane</keyword>
<dbReference type="PROSITE" id="PS50835">
    <property type="entry name" value="IG_LIKE"/>
    <property type="match status" value="1"/>
</dbReference>
<evidence type="ECO:0000313" key="9">
    <source>
        <dbReference type="Proteomes" id="UP000281406"/>
    </source>
</evidence>
<organism evidence="8 9">
    <name type="scientific">Anabarilius grahami</name>
    <name type="common">Kanglang fish</name>
    <name type="synonym">Barilius grahami</name>
    <dbReference type="NCBI Taxonomy" id="495550"/>
    <lineage>
        <taxon>Eukaryota</taxon>
        <taxon>Metazoa</taxon>
        <taxon>Chordata</taxon>
        <taxon>Craniata</taxon>
        <taxon>Vertebrata</taxon>
        <taxon>Euteleostomi</taxon>
        <taxon>Actinopterygii</taxon>
        <taxon>Neopterygii</taxon>
        <taxon>Teleostei</taxon>
        <taxon>Ostariophysi</taxon>
        <taxon>Cypriniformes</taxon>
        <taxon>Xenocyprididae</taxon>
        <taxon>Xenocypridinae</taxon>
        <taxon>Xenocypridinae incertae sedis</taxon>
        <taxon>Anabarilius</taxon>
    </lineage>
</organism>
<dbReference type="InterPro" id="IPR051036">
    <property type="entry name" value="SIGLEC"/>
</dbReference>
<feature type="region of interest" description="Disordered" evidence="5">
    <location>
        <begin position="184"/>
        <end position="240"/>
    </location>
</feature>
<keyword evidence="8" id="KW-0430">Lectin</keyword>
<dbReference type="GO" id="GO:0033691">
    <property type="term" value="F:sialic acid binding"/>
    <property type="evidence" value="ECO:0007669"/>
    <property type="project" value="TreeGrafter"/>
</dbReference>
<dbReference type="SUPFAM" id="SSF56436">
    <property type="entry name" value="C-type lectin-like"/>
    <property type="match status" value="1"/>
</dbReference>
<comment type="subcellular location">
    <subcellularLocation>
        <location evidence="1">Membrane</location>
        <topology evidence="1">Single-pass membrane protein</topology>
    </subcellularLocation>
</comment>
<dbReference type="EMBL" id="RJVU01042602">
    <property type="protein sequence ID" value="ROL45133.1"/>
    <property type="molecule type" value="Genomic_DNA"/>
</dbReference>
<evidence type="ECO:0000313" key="8">
    <source>
        <dbReference type="EMBL" id="ROL45133.1"/>
    </source>
</evidence>
<comment type="caution">
    <text evidence="8">The sequence shown here is derived from an EMBL/GenBank/DDBJ whole genome shotgun (WGS) entry which is preliminary data.</text>
</comment>
<dbReference type="OrthoDB" id="10012075at2759"/>
<dbReference type="InterPro" id="IPR001304">
    <property type="entry name" value="C-type_lectin-like"/>
</dbReference>
<evidence type="ECO:0000256" key="4">
    <source>
        <dbReference type="ARBA" id="ARBA00023136"/>
    </source>
</evidence>
<keyword evidence="3" id="KW-1133">Transmembrane helix</keyword>
<dbReference type="Pfam" id="PF00059">
    <property type="entry name" value="Lectin_C"/>
    <property type="match status" value="1"/>
</dbReference>
<feature type="compositionally biased region" description="Basic and acidic residues" evidence="5">
    <location>
        <begin position="221"/>
        <end position="234"/>
    </location>
</feature>
<protein>
    <submittedName>
        <fullName evidence="8">Galactose-specific lectin nattectin</fullName>
    </submittedName>
</protein>
<dbReference type="PANTHER" id="PTHR12035">
    <property type="entry name" value="SIALIC ACID BINDING IMMUNOGLOBULIN-LIKE LECTIN"/>
    <property type="match status" value="1"/>
</dbReference>
<dbReference type="PANTHER" id="PTHR12035:SF128">
    <property type="entry name" value="BRANCHED CHAIN KETO ACID DEHYDROGENASE E1 SUBUNIT BETA,-LIKE-RELATED"/>
    <property type="match status" value="1"/>
</dbReference>
<keyword evidence="4" id="KW-0472">Membrane</keyword>
<dbReference type="AlphaFoldDB" id="A0A3N0YG43"/>
<evidence type="ECO:0000256" key="5">
    <source>
        <dbReference type="SAM" id="MobiDB-lite"/>
    </source>
</evidence>
<proteinExistence type="predicted"/>
<gene>
    <name evidence="8" type="ORF">DPX16_8262</name>
</gene>
<keyword evidence="9" id="KW-1185">Reference proteome</keyword>
<evidence type="ECO:0000259" key="6">
    <source>
        <dbReference type="PROSITE" id="PS50041"/>
    </source>
</evidence>